<comment type="caution">
    <text evidence="1">The sequence shown here is derived from an EMBL/GenBank/DDBJ whole genome shotgun (WGS) entry which is preliminary data.</text>
</comment>
<sequence>MKGIDHLVLCGRDQAAMRDNYASLGFTLTPEARHPFGTGNSLIQLEGCFLELLSVFEPEKIIPAGAGQFSFGAFNRDFLARGEGMSMLVLDSTDARADVAAFRARGLTTYEPFDFQRKAKLPDGREVTVGFSLAFATDPALPGLAFFTCQQHAPEHFWKPHYQRHANRALTILDVSLVADQPQDHAAFLSAFTGFAPETIPGGITFRTARGNISCISAERFAENFGREPDRSKGPHFAGFTVGVRRIARLEEAINAPHYALRKEGAHRAVLSLDVNGSALAFFALNRQDDEDER</sequence>
<gene>
    <name evidence="1" type="ORF">JHL16_09045</name>
</gene>
<dbReference type="EMBL" id="JAENHL010000006">
    <property type="protein sequence ID" value="MBK1866495.1"/>
    <property type="molecule type" value="Genomic_DNA"/>
</dbReference>
<accession>A0ACC5R1H1</accession>
<organism evidence="1 2">
    <name type="scientific">Taklimakanibacter albus</name>
    <dbReference type="NCBI Taxonomy" id="2800327"/>
    <lineage>
        <taxon>Bacteria</taxon>
        <taxon>Pseudomonadati</taxon>
        <taxon>Pseudomonadota</taxon>
        <taxon>Alphaproteobacteria</taxon>
        <taxon>Hyphomicrobiales</taxon>
        <taxon>Aestuariivirgaceae</taxon>
        <taxon>Taklimakanibacter</taxon>
    </lineage>
</organism>
<keyword evidence="2" id="KW-1185">Reference proteome</keyword>
<protein>
    <submittedName>
        <fullName evidence="1">VOC family protein</fullName>
    </submittedName>
</protein>
<reference evidence="1" key="1">
    <citation type="submission" date="2021-01" db="EMBL/GenBank/DDBJ databases">
        <authorList>
            <person name="Sun Q."/>
        </authorList>
    </citation>
    <scope>NUCLEOTIDE SEQUENCE</scope>
    <source>
        <strain evidence="1">YIM B02566</strain>
    </source>
</reference>
<proteinExistence type="predicted"/>
<dbReference type="Proteomes" id="UP000616151">
    <property type="component" value="Unassembled WGS sequence"/>
</dbReference>
<name>A0ACC5R1H1_9HYPH</name>
<evidence type="ECO:0000313" key="2">
    <source>
        <dbReference type="Proteomes" id="UP000616151"/>
    </source>
</evidence>
<evidence type="ECO:0000313" key="1">
    <source>
        <dbReference type="EMBL" id="MBK1866495.1"/>
    </source>
</evidence>